<accession>X0PCA0</accession>
<evidence type="ECO:0000256" key="1">
    <source>
        <dbReference type="SAM" id="Phobius"/>
    </source>
</evidence>
<proteinExistence type="predicted"/>
<comment type="caution">
    <text evidence="2">The sequence shown here is derived from an EMBL/GenBank/DDBJ whole genome shotgun (WGS) entry which is preliminary data.</text>
</comment>
<evidence type="ECO:0000313" key="2">
    <source>
        <dbReference type="EMBL" id="GAF38124.1"/>
    </source>
</evidence>
<dbReference type="EMBL" id="BAKI01000078">
    <property type="protein sequence ID" value="GAF38124.1"/>
    <property type="molecule type" value="Genomic_DNA"/>
</dbReference>
<sequence length="81" mass="9213">MEIQTISALNYKNTSICATIYSSSDNQAQIAPLSFIFMVVALSLANEMIFQNHISKNLLKIIAFLSRLIIYYHPKLNLMKC</sequence>
<organism evidence="2 3">
    <name type="scientific">Lentilactobacillus farraginis DSM 18382 = JCM 14108</name>
    <dbReference type="NCBI Taxonomy" id="1423743"/>
    <lineage>
        <taxon>Bacteria</taxon>
        <taxon>Bacillati</taxon>
        <taxon>Bacillota</taxon>
        <taxon>Bacilli</taxon>
        <taxon>Lactobacillales</taxon>
        <taxon>Lactobacillaceae</taxon>
        <taxon>Lentilactobacillus</taxon>
    </lineage>
</organism>
<evidence type="ECO:0000313" key="3">
    <source>
        <dbReference type="Proteomes" id="UP000019488"/>
    </source>
</evidence>
<protein>
    <submittedName>
        <fullName evidence="2">Uncharacterized protein</fullName>
    </submittedName>
</protein>
<gene>
    <name evidence="2" type="ORF">JCM14108_3228</name>
</gene>
<reference evidence="2" key="1">
    <citation type="journal article" date="2014" name="Genome Announc.">
        <title>Draft Genome Sequences of Two Lactobacillus Strains, L. farraginis JCM 14108T and L. composti JCM 14202T, Isolated from Compost of Distilled Shochu Residue.</title>
        <authorList>
            <person name="Yuki M."/>
            <person name="Oshima K."/>
            <person name="Suda W."/>
            <person name="Kitahara M."/>
            <person name="Kitamura K."/>
            <person name="Iida T."/>
            <person name="Hattori M."/>
            <person name="Ohkuma M."/>
        </authorList>
    </citation>
    <scope>NUCLEOTIDE SEQUENCE [LARGE SCALE GENOMIC DNA]</scope>
    <source>
        <strain evidence="2">JCM 14108</strain>
    </source>
</reference>
<keyword evidence="1" id="KW-1133">Transmembrane helix</keyword>
<feature type="transmembrane region" description="Helical" evidence="1">
    <location>
        <begin position="30"/>
        <end position="50"/>
    </location>
</feature>
<dbReference type="AlphaFoldDB" id="X0PCA0"/>
<dbReference type="STRING" id="1423743.FD41_GL002355"/>
<keyword evidence="1" id="KW-0812">Transmembrane</keyword>
<dbReference type="Proteomes" id="UP000019488">
    <property type="component" value="Unassembled WGS sequence"/>
</dbReference>
<name>X0PCA0_9LACO</name>
<keyword evidence="1" id="KW-0472">Membrane</keyword>